<sequence length="70" mass="7833">MLWSRLGFSPEEARVGRGVLDDAWPFGPSGGREMGPGARLGRHTGKARFWGQPEESRNRLQTGKFVFASW</sequence>
<evidence type="ECO:0000313" key="2">
    <source>
        <dbReference type="EMBL" id="RXN28244.1"/>
    </source>
</evidence>
<evidence type="ECO:0000313" key="3">
    <source>
        <dbReference type="Proteomes" id="UP000290572"/>
    </source>
</evidence>
<dbReference type="EMBL" id="QBIY01012603">
    <property type="protein sequence ID" value="RXN22091.1"/>
    <property type="molecule type" value="Genomic_DNA"/>
</dbReference>
<keyword evidence="3" id="KW-1185">Reference proteome</keyword>
<gene>
    <name evidence="2" type="ORF">ROHU_019446</name>
    <name evidence="1" type="ORF">ROHU_023598</name>
</gene>
<dbReference type="AlphaFoldDB" id="A0A498N9A2"/>
<reference evidence="2 3" key="1">
    <citation type="submission" date="2018-03" db="EMBL/GenBank/DDBJ databases">
        <title>Draft genome sequence of Rohu Carp (Labeo rohita).</title>
        <authorList>
            <person name="Das P."/>
            <person name="Kushwaha B."/>
            <person name="Joshi C.G."/>
            <person name="Kumar D."/>
            <person name="Nagpure N.S."/>
            <person name="Sahoo L."/>
            <person name="Das S.P."/>
            <person name="Bit A."/>
            <person name="Patnaik S."/>
            <person name="Meher P.K."/>
            <person name="Jayasankar P."/>
            <person name="Koringa P.G."/>
            <person name="Patel N.V."/>
            <person name="Hinsu A.T."/>
            <person name="Kumar R."/>
            <person name="Pandey M."/>
            <person name="Agarwal S."/>
            <person name="Srivastava S."/>
            <person name="Singh M."/>
            <person name="Iquebal M.A."/>
            <person name="Jaiswal S."/>
            <person name="Angadi U.B."/>
            <person name="Kumar N."/>
            <person name="Raza M."/>
            <person name="Shah T.M."/>
            <person name="Rai A."/>
            <person name="Jena J.K."/>
        </authorList>
    </citation>
    <scope>NUCLEOTIDE SEQUENCE [LARGE SCALE GENOMIC DNA]</scope>
    <source>
        <strain evidence="2">DASCIFA01</strain>
        <tissue evidence="2">Testis</tissue>
    </source>
</reference>
<evidence type="ECO:0000313" key="1">
    <source>
        <dbReference type="EMBL" id="RXN22091.1"/>
    </source>
</evidence>
<proteinExistence type="predicted"/>
<protein>
    <submittedName>
        <fullName evidence="2">Uncharacterized protein</fullName>
    </submittedName>
</protein>
<dbReference type="EMBL" id="QBIY01011899">
    <property type="protein sequence ID" value="RXN28244.1"/>
    <property type="molecule type" value="Genomic_DNA"/>
</dbReference>
<organism evidence="2 3">
    <name type="scientific">Labeo rohita</name>
    <name type="common">Indian major carp</name>
    <name type="synonym">Cyprinus rohita</name>
    <dbReference type="NCBI Taxonomy" id="84645"/>
    <lineage>
        <taxon>Eukaryota</taxon>
        <taxon>Metazoa</taxon>
        <taxon>Chordata</taxon>
        <taxon>Craniata</taxon>
        <taxon>Vertebrata</taxon>
        <taxon>Euteleostomi</taxon>
        <taxon>Actinopterygii</taxon>
        <taxon>Neopterygii</taxon>
        <taxon>Teleostei</taxon>
        <taxon>Ostariophysi</taxon>
        <taxon>Cypriniformes</taxon>
        <taxon>Cyprinidae</taxon>
        <taxon>Labeoninae</taxon>
        <taxon>Labeonini</taxon>
        <taxon>Labeo</taxon>
    </lineage>
</organism>
<comment type="caution">
    <text evidence="2">The sequence shown here is derived from an EMBL/GenBank/DDBJ whole genome shotgun (WGS) entry which is preliminary data.</text>
</comment>
<accession>A0A498N9A2</accession>
<name>A0A498N9A2_LABRO</name>
<dbReference type="Proteomes" id="UP000290572">
    <property type="component" value="Unassembled WGS sequence"/>
</dbReference>